<comment type="caution">
    <text evidence="1">The sequence shown here is derived from an EMBL/GenBank/DDBJ whole genome shotgun (WGS) entry which is preliminary data.</text>
</comment>
<dbReference type="EMBL" id="QGKV02000299">
    <property type="protein sequence ID" value="KAF3590873.1"/>
    <property type="molecule type" value="Genomic_DNA"/>
</dbReference>
<evidence type="ECO:0000313" key="1">
    <source>
        <dbReference type="EMBL" id="KAF3590873.1"/>
    </source>
</evidence>
<gene>
    <name evidence="1" type="ORF">DY000_02025056</name>
</gene>
<reference evidence="1 2" key="1">
    <citation type="journal article" date="2020" name="BMC Genomics">
        <title>Intraspecific diversification of the crop wild relative Brassica cretica Lam. using demographic model selection.</title>
        <authorList>
            <person name="Kioukis A."/>
            <person name="Michalopoulou V.A."/>
            <person name="Briers L."/>
            <person name="Pirintsos S."/>
            <person name="Studholme D.J."/>
            <person name="Pavlidis P."/>
            <person name="Sarris P.F."/>
        </authorList>
    </citation>
    <scope>NUCLEOTIDE SEQUENCE [LARGE SCALE GENOMIC DNA]</scope>
    <source>
        <strain evidence="2">cv. PFS-1207/04</strain>
    </source>
</reference>
<sequence>MDSSCWTCISLNKNRGWRWREDGIWLAGLMSLSSWIGGWDGVKNRHKFGDENLIRFKEPAGIGTGSEPRSHVEMVRPVRFWASWDPDYSMARLRFKRSDWTGRTDGQGSG</sequence>
<dbReference type="Proteomes" id="UP000266723">
    <property type="component" value="Unassembled WGS sequence"/>
</dbReference>
<organism evidence="1 2">
    <name type="scientific">Brassica cretica</name>
    <name type="common">Mustard</name>
    <dbReference type="NCBI Taxonomy" id="69181"/>
    <lineage>
        <taxon>Eukaryota</taxon>
        <taxon>Viridiplantae</taxon>
        <taxon>Streptophyta</taxon>
        <taxon>Embryophyta</taxon>
        <taxon>Tracheophyta</taxon>
        <taxon>Spermatophyta</taxon>
        <taxon>Magnoliopsida</taxon>
        <taxon>eudicotyledons</taxon>
        <taxon>Gunneridae</taxon>
        <taxon>Pentapetalae</taxon>
        <taxon>rosids</taxon>
        <taxon>malvids</taxon>
        <taxon>Brassicales</taxon>
        <taxon>Brassicaceae</taxon>
        <taxon>Brassiceae</taxon>
        <taxon>Brassica</taxon>
    </lineage>
</organism>
<proteinExistence type="predicted"/>
<name>A0ABQ7E2Z2_BRACR</name>
<evidence type="ECO:0000313" key="2">
    <source>
        <dbReference type="Proteomes" id="UP000266723"/>
    </source>
</evidence>
<keyword evidence="2" id="KW-1185">Reference proteome</keyword>
<protein>
    <submittedName>
        <fullName evidence="1">Uncharacterized protein</fullName>
    </submittedName>
</protein>
<accession>A0ABQ7E2Z2</accession>